<proteinExistence type="predicted"/>
<dbReference type="Proteomes" id="UP001203297">
    <property type="component" value="Unassembled WGS sequence"/>
</dbReference>
<comment type="caution">
    <text evidence="1">The sequence shown here is derived from an EMBL/GenBank/DDBJ whole genome shotgun (WGS) entry which is preliminary data.</text>
</comment>
<sequence>CGREGGSDQIRLHLYNYASWKDVLEFSAKHAIVTEVYGSLANDKRGFFFIWKSYFNISWWTHRPHTR</sequence>
<dbReference type="AlphaFoldDB" id="A0AAD4LWD8"/>
<gene>
    <name evidence="1" type="ORF">B0F90DRAFT_1772695</name>
</gene>
<protein>
    <submittedName>
        <fullName evidence="1">Uncharacterized protein</fullName>
    </submittedName>
</protein>
<organism evidence="1 2">
    <name type="scientific">Multifurca ochricompacta</name>
    <dbReference type="NCBI Taxonomy" id="376703"/>
    <lineage>
        <taxon>Eukaryota</taxon>
        <taxon>Fungi</taxon>
        <taxon>Dikarya</taxon>
        <taxon>Basidiomycota</taxon>
        <taxon>Agaricomycotina</taxon>
        <taxon>Agaricomycetes</taxon>
        <taxon>Russulales</taxon>
        <taxon>Russulaceae</taxon>
        <taxon>Multifurca</taxon>
    </lineage>
</organism>
<feature type="non-terminal residue" evidence="1">
    <location>
        <position position="67"/>
    </location>
</feature>
<evidence type="ECO:0000313" key="1">
    <source>
        <dbReference type="EMBL" id="KAI0292066.1"/>
    </source>
</evidence>
<accession>A0AAD4LWD8</accession>
<evidence type="ECO:0000313" key="2">
    <source>
        <dbReference type="Proteomes" id="UP001203297"/>
    </source>
</evidence>
<name>A0AAD4LWD8_9AGAM</name>
<reference evidence="1" key="1">
    <citation type="journal article" date="2022" name="New Phytol.">
        <title>Evolutionary transition to the ectomycorrhizal habit in the genomes of a hyperdiverse lineage of mushroom-forming fungi.</title>
        <authorList>
            <person name="Looney B."/>
            <person name="Miyauchi S."/>
            <person name="Morin E."/>
            <person name="Drula E."/>
            <person name="Courty P.E."/>
            <person name="Kohler A."/>
            <person name="Kuo A."/>
            <person name="LaButti K."/>
            <person name="Pangilinan J."/>
            <person name="Lipzen A."/>
            <person name="Riley R."/>
            <person name="Andreopoulos W."/>
            <person name="He G."/>
            <person name="Johnson J."/>
            <person name="Nolan M."/>
            <person name="Tritt A."/>
            <person name="Barry K.W."/>
            <person name="Grigoriev I.V."/>
            <person name="Nagy L.G."/>
            <person name="Hibbett D."/>
            <person name="Henrissat B."/>
            <person name="Matheny P.B."/>
            <person name="Labbe J."/>
            <person name="Martin F.M."/>
        </authorList>
    </citation>
    <scope>NUCLEOTIDE SEQUENCE</scope>
    <source>
        <strain evidence="1">BPL690</strain>
    </source>
</reference>
<keyword evidence="2" id="KW-1185">Reference proteome</keyword>
<dbReference type="EMBL" id="WTXG01000133">
    <property type="protein sequence ID" value="KAI0292066.1"/>
    <property type="molecule type" value="Genomic_DNA"/>
</dbReference>